<keyword evidence="4" id="KW-1185">Reference proteome</keyword>
<dbReference type="Pfam" id="PF14559">
    <property type="entry name" value="TPR_19"/>
    <property type="match status" value="1"/>
</dbReference>
<evidence type="ECO:0000313" key="4">
    <source>
        <dbReference type="Proteomes" id="UP000058599"/>
    </source>
</evidence>
<evidence type="ECO:0000313" key="3">
    <source>
        <dbReference type="EMBL" id="AMG76303.1"/>
    </source>
</evidence>
<feature type="chain" id="PRO_5041714187" description="Tetratricopeptide repeat protein" evidence="2">
    <location>
        <begin position="28"/>
        <end position="437"/>
    </location>
</feature>
<evidence type="ECO:0008006" key="5">
    <source>
        <dbReference type="Google" id="ProtNLM"/>
    </source>
</evidence>
<keyword evidence="2" id="KW-0732">Signal</keyword>
<evidence type="ECO:0000256" key="2">
    <source>
        <dbReference type="SAM" id="SignalP"/>
    </source>
</evidence>
<sequence>MPNRFLTLAAPIGLALLAPLAAQPAHAAQTPPTAAPANPAAGVYAELAAEADRRAGDPDFDYRLGIAALDAGHYGEAVIALQRVLAVQPGNAPARAELARAYAMAGDIDTARQEFATVVDDPSLPDPVRQRFTGFVRQFDRQIGGGGSDVSGFLDVRAGYDDNINAATDLTTIVIPLFSFLGPGTLGPGAVARGDEYYEIQGGVSGVTAIGRQDRLFASALGNWRDNVDSRAFDQAALTGTAGYAHSFANRDVVSLSGQVQKFWLGHDGYRTSYGVIGQYTKPLAGGRALTLSAQWNRFDYDGAPLRDADRYAVGVGYVTRTLAAGVSGGKEETRRQVGDAESNWFAGANIGGEFPVAARVALVAGAAFDLRRYDQPDALFLTRRKDERVDLTAGVKVALTDALFFQPRATWSRNWSNIALYDYERWTVSAGLRLEF</sequence>
<evidence type="ECO:0000256" key="1">
    <source>
        <dbReference type="PROSITE-ProRule" id="PRU00339"/>
    </source>
</evidence>
<dbReference type="InterPro" id="IPR011990">
    <property type="entry name" value="TPR-like_helical_dom_sf"/>
</dbReference>
<gene>
    <name evidence="3" type="ORF">SGRAN_3973</name>
</gene>
<dbReference type="Gene3D" id="1.25.40.10">
    <property type="entry name" value="Tetratricopeptide repeat domain"/>
    <property type="match status" value="1"/>
</dbReference>
<dbReference type="SUPFAM" id="SSF48452">
    <property type="entry name" value="TPR-like"/>
    <property type="match status" value="1"/>
</dbReference>
<feature type="repeat" description="TPR" evidence="1">
    <location>
        <begin position="58"/>
        <end position="91"/>
    </location>
</feature>
<dbReference type="KEGG" id="sgi:SGRAN_3973"/>
<dbReference type="EMBL" id="CP012199">
    <property type="protein sequence ID" value="AMG76303.1"/>
    <property type="molecule type" value="Genomic_DNA"/>
</dbReference>
<protein>
    <recommendedName>
        <fullName evidence="5">Tetratricopeptide repeat protein</fullName>
    </recommendedName>
</protein>
<dbReference type="Proteomes" id="UP000058599">
    <property type="component" value="Chromosome"/>
</dbReference>
<accession>A0AA86GNL3</accession>
<proteinExistence type="predicted"/>
<keyword evidence="1" id="KW-0802">TPR repeat</keyword>
<dbReference type="InterPro" id="IPR019734">
    <property type="entry name" value="TPR_rpt"/>
</dbReference>
<dbReference type="AlphaFoldDB" id="A0AA86GNL3"/>
<feature type="signal peptide" evidence="2">
    <location>
        <begin position="1"/>
        <end position="27"/>
    </location>
</feature>
<reference evidence="3 4" key="1">
    <citation type="journal article" date="2016" name="BMC Genomics">
        <title>Genomic analysis of the nitrate-respiring Sphingopyxis granuli (formerly Sphingomonas macrogoltabida) strain TFA.</title>
        <authorList>
            <person name="Garcia-Romero I."/>
            <person name="Perez-Pulido A.J."/>
            <person name="Gonzalez-Flores Y.E."/>
            <person name="Reyes-Ramirez F."/>
            <person name="Santero E."/>
            <person name="Floriano B."/>
        </authorList>
    </citation>
    <scope>NUCLEOTIDE SEQUENCE [LARGE SCALE GENOMIC DNA]</scope>
    <source>
        <strain evidence="3 4">TFA</strain>
    </source>
</reference>
<name>A0AA86GNL3_9SPHN</name>
<organism evidence="3 4">
    <name type="scientific">Sphingopyxis granuli</name>
    <dbReference type="NCBI Taxonomy" id="267128"/>
    <lineage>
        <taxon>Bacteria</taxon>
        <taxon>Pseudomonadati</taxon>
        <taxon>Pseudomonadota</taxon>
        <taxon>Alphaproteobacteria</taxon>
        <taxon>Sphingomonadales</taxon>
        <taxon>Sphingomonadaceae</taxon>
        <taxon>Sphingopyxis</taxon>
    </lineage>
</organism>
<dbReference type="RefSeq" id="WP_067186373.1">
    <property type="nucleotide sequence ID" value="NZ_CP012199.1"/>
</dbReference>
<dbReference type="PROSITE" id="PS50005">
    <property type="entry name" value="TPR"/>
    <property type="match status" value="1"/>
</dbReference>